<dbReference type="KEGG" id="vg:9861600"/>
<keyword evidence="2" id="KW-1185">Reference proteome</keyword>
<dbReference type="GeneID" id="9861600"/>
<name>E1A2U0_9CAUD</name>
<organism evidence="1 2">
    <name type="scientific">Aeromonas phage phiAS5</name>
    <dbReference type="NCBI Taxonomy" id="879630"/>
    <lineage>
        <taxon>Viruses</taxon>
        <taxon>Duplodnaviria</taxon>
        <taxon>Heunggongvirae</taxon>
        <taxon>Uroviricota</taxon>
        <taxon>Caudoviricetes</taxon>
        <taxon>Pantevenvirales</taxon>
        <taxon>Straboviridae</taxon>
        <taxon>Chrysonvirus</taxon>
        <taxon>Chrysonvirus as5</taxon>
    </lineage>
</organism>
<proteinExistence type="predicted"/>
<accession>E1A2U0</accession>
<dbReference type="Proteomes" id="UP000002236">
    <property type="component" value="Segment"/>
</dbReference>
<dbReference type="RefSeq" id="YP_003969482.1">
    <property type="nucleotide sequence ID" value="NC_014636.1"/>
</dbReference>
<protein>
    <submittedName>
        <fullName evidence="1">Uncharacterized protein</fullName>
    </submittedName>
</protein>
<gene>
    <name evidence="1" type="ORF">phiAS5_ORF0193</name>
</gene>
<evidence type="ECO:0000313" key="1">
    <source>
        <dbReference type="EMBL" id="ADM80036.1"/>
    </source>
</evidence>
<sequence length="113" mass="13006">MHFVTMNLKIRAGAIYNATSANQVSSPNVQNLIALLDGKTVESRVYGVTNMCFSVSEKMIRDAWETYEKDNFRLNDKVIDQLVEYFVRPNFSCCLPAFHVENFDAVLEEFKKE</sequence>
<evidence type="ECO:0000313" key="2">
    <source>
        <dbReference type="Proteomes" id="UP000002236"/>
    </source>
</evidence>
<dbReference type="EMBL" id="HM452126">
    <property type="protein sequence ID" value="ADM80036.1"/>
    <property type="molecule type" value="Genomic_DNA"/>
</dbReference>
<reference evidence="1 2" key="1">
    <citation type="journal article" date="2012" name="Vet. Microbiol.">
        <title>Complete genome sequence and characterization of a broad-host range T4-like bacteriophage phiAS5 infecting Aeromonas salmonicida subsp. salmonicida.</title>
        <authorList>
            <person name="Kim J.H."/>
            <person name="Son J.S."/>
            <person name="Choi Y.J."/>
            <person name="Choresca C.H.Jr."/>
            <person name="Shin S.P."/>
            <person name="Han J.E."/>
            <person name="Jun J.W."/>
            <person name="Park S.C."/>
        </authorList>
    </citation>
    <scope>NUCLEOTIDE SEQUENCE [LARGE SCALE GENOMIC DNA]</scope>
</reference>
<dbReference type="OrthoDB" id="20529at10239"/>